<sequence>MVKKLASLSCTLSALLALAVWLIIGCILSSRFGTPDIFSDINGTVLLQWALMNGSSSLGILFWFACGFAAAGLLFANLIACVSVRLLPQCKRRIDMQHYMLLTLHILFVFVLLGHLADVTIGFKNTDIALAEGESYTSPQGYTLHIDRILIGDNPKDFRFNRRDVRGRMSRDEFHPDRNQVFFHISGPTLPQMQGQIQMLSPFVAPDGLRITLTKFLVAKEPGDSMQADIVLSWNPFHSAAFSVTALMILCFFPLAFRLFCRGLSKEHTS</sequence>
<feature type="transmembrane region" description="Helical" evidence="1">
    <location>
        <begin position="240"/>
        <end position="261"/>
    </location>
</feature>
<protein>
    <recommendedName>
        <fullName evidence="4">ResB-like family protein</fullName>
    </recommendedName>
</protein>
<keyword evidence="1" id="KW-1133">Transmembrane helix</keyword>
<organism evidence="2 3">
    <name type="scientific">Desulfobaculum bizertense DSM 18034</name>
    <dbReference type="NCBI Taxonomy" id="1121442"/>
    <lineage>
        <taxon>Bacteria</taxon>
        <taxon>Pseudomonadati</taxon>
        <taxon>Thermodesulfobacteriota</taxon>
        <taxon>Desulfovibrionia</taxon>
        <taxon>Desulfovibrionales</taxon>
        <taxon>Desulfovibrionaceae</taxon>
        <taxon>Desulfobaculum</taxon>
    </lineage>
</organism>
<keyword evidence="3" id="KW-1185">Reference proteome</keyword>
<evidence type="ECO:0000313" key="2">
    <source>
        <dbReference type="EMBL" id="SKA64223.1"/>
    </source>
</evidence>
<feature type="transmembrane region" description="Helical" evidence="1">
    <location>
        <begin position="60"/>
        <end position="87"/>
    </location>
</feature>
<dbReference type="EMBL" id="FUYA01000001">
    <property type="protein sequence ID" value="SKA64223.1"/>
    <property type="molecule type" value="Genomic_DNA"/>
</dbReference>
<dbReference type="OrthoDB" id="5421452at2"/>
<proteinExistence type="predicted"/>
<accession>A0A1T4VH22</accession>
<name>A0A1T4VH22_9BACT</name>
<reference evidence="2 3" key="1">
    <citation type="submission" date="2017-02" db="EMBL/GenBank/DDBJ databases">
        <authorList>
            <person name="Peterson S.W."/>
        </authorList>
    </citation>
    <scope>NUCLEOTIDE SEQUENCE [LARGE SCALE GENOMIC DNA]</scope>
    <source>
        <strain evidence="2 3">DSM 18034</strain>
    </source>
</reference>
<keyword evidence="1" id="KW-0472">Membrane</keyword>
<dbReference type="PROSITE" id="PS51257">
    <property type="entry name" value="PROKAR_LIPOPROTEIN"/>
    <property type="match status" value="1"/>
</dbReference>
<dbReference type="Proteomes" id="UP000189733">
    <property type="component" value="Unassembled WGS sequence"/>
</dbReference>
<feature type="transmembrane region" description="Helical" evidence="1">
    <location>
        <begin position="99"/>
        <end position="117"/>
    </location>
</feature>
<keyword evidence="1" id="KW-0812">Transmembrane</keyword>
<dbReference type="STRING" id="1121442.SAMN02745702_00294"/>
<dbReference type="RefSeq" id="WP_078683615.1">
    <property type="nucleotide sequence ID" value="NZ_FUYA01000001.1"/>
</dbReference>
<dbReference type="AlphaFoldDB" id="A0A1T4VH22"/>
<gene>
    <name evidence="2" type="ORF">SAMN02745702_00294</name>
</gene>
<evidence type="ECO:0000313" key="3">
    <source>
        <dbReference type="Proteomes" id="UP000189733"/>
    </source>
</evidence>
<evidence type="ECO:0008006" key="4">
    <source>
        <dbReference type="Google" id="ProtNLM"/>
    </source>
</evidence>
<evidence type="ECO:0000256" key="1">
    <source>
        <dbReference type="SAM" id="Phobius"/>
    </source>
</evidence>